<keyword evidence="1" id="KW-0812">Transmembrane</keyword>
<dbReference type="Proteomes" id="UP001620262">
    <property type="component" value="Unassembled WGS sequence"/>
</dbReference>
<sequence length="219" mass="25143">MKKWIFILISLSFSPLCTASAVYSPLTQPQLEQPDTTLLTGLADFCNRRENITTSTDKDSFANIIESPITAGFYLHSYNNTAKQTAWRNFYELPARCKTKENATINALWCTEHQRKKRQQFELQWQTAGNLQRAEVQPNDHVYEIILPRKGMQSISLATQNVKSLPQTSLLQHASSLMGIVCICLFITVVILFFSWRHAKRVKRFVILTHTNKVIYSSK</sequence>
<feature type="transmembrane region" description="Helical" evidence="1">
    <location>
        <begin position="177"/>
        <end position="196"/>
    </location>
</feature>
<dbReference type="EMBL" id="JBJDOT010000023">
    <property type="protein sequence ID" value="MFK3865346.1"/>
    <property type="molecule type" value="Genomic_DNA"/>
</dbReference>
<feature type="signal peptide" evidence="2">
    <location>
        <begin position="1"/>
        <end position="19"/>
    </location>
</feature>
<organism evidence="3 4">
    <name type="scientific">Pseudoalteromonas rhizosphaerae</name>
    <dbReference type="NCBI Taxonomy" id="2518973"/>
    <lineage>
        <taxon>Bacteria</taxon>
        <taxon>Pseudomonadati</taxon>
        <taxon>Pseudomonadota</taxon>
        <taxon>Gammaproteobacteria</taxon>
        <taxon>Alteromonadales</taxon>
        <taxon>Pseudoalteromonadaceae</taxon>
        <taxon>Pseudoalteromonas</taxon>
    </lineage>
</organism>
<comment type="caution">
    <text evidence="3">The sequence shown here is derived from an EMBL/GenBank/DDBJ whole genome shotgun (WGS) entry which is preliminary data.</text>
</comment>
<keyword evidence="1" id="KW-0472">Membrane</keyword>
<keyword evidence="4" id="KW-1185">Reference proteome</keyword>
<evidence type="ECO:0000256" key="2">
    <source>
        <dbReference type="SAM" id="SignalP"/>
    </source>
</evidence>
<proteinExistence type="predicted"/>
<reference evidence="3 4" key="1">
    <citation type="submission" date="2024-11" db="EMBL/GenBank/DDBJ databases">
        <title>The Natural Products Discovery Center: Release of the First 8490 Sequenced Strains for Exploring Actinobacteria Biosynthetic Diversity.</title>
        <authorList>
            <person name="Kalkreuter E."/>
            <person name="Kautsar S.A."/>
            <person name="Yang D."/>
            <person name="Bader C.D."/>
            <person name="Teijaro C.N."/>
            <person name="Fluegel L."/>
            <person name="Davis C.M."/>
            <person name="Simpson J.R."/>
            <person name="Lauterbach L."/>
            <person name="Steele A.D."/>
            <person name="Gui C."/>
            <person name="Meng S."/>
            <person name="Li G."/>
            <person name="Viehrig K."/>
            <person name="Ye F."/>
            <person name="Su P."/>
            <person name="Kiefer A.F."/>
            <person name="Nichols A."/>
            <person name="Cepeda A.J."/>
            <person name="Yan W."/>
            <person name="Fan B."/>
            <person name="Jiang Y."/>
            <person name="Adhikari A."/>
            <person name="Zheng C.-J."/>
            <person name="Schuster L."/>
            <person name="Cowan T.M."/>
            <person name="Smanski M.J."/>
            <person name="Chevrette M.G."/>
            <person name="De Carvalho L.P.S."/>
            <person name="Shen B."/>
        </authorList>
    </citation>
    <scope>NUCLEOTIDE SEQUENCE [LARGE SCALE GENOMIC DNA]</scope>
    <source>
        <strain evidence="3 4">NPDC078403</strain>
    </source>
</reference>
<name>A0ABW8L007_9GAMM</name>
<evidence type="ECO:0000256" key="1">
    <source>
        <dbReference type="SAM" id="Phobius"/>
    </source>
</evidence>
<gene>
    <name evidence="3" type="ORF">ACI2JU_15920</name>
</gene>
<evidence type="ECO:0000313" key="4">
    <source>
        <dbReference type="Proteomes" id="UP001620262"/>
    </source>
</evidence>
<feature type="chain" id="PRO_5045263027" evidence="2">
    <location>
        <begin position="20"/>
        <end position="219"/>
    </location>
</feature>
<protein>
    <submittedName>
        <fullName evidence="3">Uncharacterized protein</fullName>
    </submittedName>
</protein>
<evidence type="ECO:0000313" key="3">
    <source>
        <dbReference type="EMBL" id="MFK3865346.1"/>
    </source>
</evidence>
<accession>A0ABW8L007</accession>
<keyword evidence="1" id="KW-1133">Transmembrane helix</keyword>
<keyword evidence="2" id="KW-0732">Signal</keyword>
<dbReference type="RefSeq" id="WP_182767378.1">
    <property type="nucleotide sequence ID" value="NZ_JBJDOT010000023.1"/>
</dbReference>